<organism evidence="2 3">
    <name type="scientific">Marinibaculum pumilum</name>
    <dbReference type="NCBI Taxonomy" id="1766165"/>
    <lineage>
        <taxon>Bacteria</taxon>
        <taxon>Pseudomonadati</taxon>
        <taxon>Pseudomonadota</taxon>
        <taxon>Alphaproteobacteria</taxon>
        <taxon>Rhodospirillales</taxon>
        <taxon>Rhodospirillaceae</taxon>
        <taxon>Marinibaculum</taxon>
    </lineage>
</organism>
<sequence>MTGSTGLTNGGLTTGGLTNVSRRSVLLGLAAGTFVLATRPRLSFGQDKVYGADAMPGGVKDDPRIFLSIADDGEVTLLCNRAEMGQGIRTSWAMVVADELEADLARCTVRQAPGDEARYGNQNTDGSRSMRHHFMPLRRIGAAARQMLEAEAAARWDVPVAELRTDSHEVVHAASGRRIGFGALARGAAERPVPAETALALKTPDRFRYIGKAALPLVDNHDITTGKPVYGIDAQVDGMAFAVVARPPVYGGKVKRYDATEALKVPGVLKVVPIAAPGIPSVFAPLGGLGVVAENTFAAIKGRSMLEIEWEDGPNAGYDSASYRDTLQSAAEKPGKVVRNDGDVDAGLAGAARRVTASYYLPHLAQAPMEPPTATARVSADSCEIWCSVQNPQAIRNDLSQRLGLPAEKVTVNTMLLGGGFGRKSKPDFASEAAILSRAMDGRPVKLTFTREDDIRNGFLHTVSVERLEAGLDETGKPVAWLHRTVAPTIQSLFAPGAEHEGGFELGMGAVDMPFAIPNVRVENPAAEAHTRIGWFRAVSNVPHAFAVQSFAAELADAAGRDQKDCLLELLGPDRKIAASALSDPWLYGEDPEKYPFDTGRLRAVIETAAREAGWGRDLPAGHGLGIAAHRSFLSYAAVVVEAAVSDSGELSIPRVDIAFDCGAVVNPDRVRSQLEGAVVFGVSLATTGEISFAEGRVEQSNFHDYEVTRIDTAPRRIHTHLVSPTGFDAPLGGVGEPGLPPVAPALANAIFAACGKRIRSLPIRDQLA</sequence>
<reference evidence="3" key="1">
    <citation type="journal article" date="2019" name="Int. J. Syst. Evol. Microbiol.">
        <title>The Global Catalogue of Microorganisms (GCM) 10K type strain sequencing project: providing services to taxonomists for standard genome sequencing and annotation.</title>
        <authorList>
            <consortium name="The Broad Institute Genomics Platform"/>
            <consortium name="The Broad Institute Genome Sequencing Center for Infectious Disease"/>
            <person name="Wu L."/>
            <person name="Ma J."/>
        </authorList>
    </citation>
    <scope>NUCLEOTIDE SEQUENCE [LARGE SCALE GENOMIC DNA]</scope>
    <source>
        <strain evidence="3">KCTC 42964</strain>
    </source>
</reference>
<dbReference type="Pfam" id="PF20256">
    <property type="entry name" value="MoCoBD_2"/>
    <property type="match status" value="2"/>
</dbReference>
<dbReference type="InterPro" id="IPR008274">
    <property type="entry name" value="AldOxase/xan_DH_MoCoBD1"/>
</dbReference>
<dbReference type="Gene3D" id="3.90.1170.50">
    <property type="entry name" value="Aldehyde oxidase/xanthine dehydrogenase, a/b hammerhead"/>
    <property type="match status" value="1"/>
</dbReference>
<dbReference type="SUPFAM" id="SSF56003">
    <property type="entry name" value="Molybdenum cofactor-binding domain"/>
    <property type="match status" value="2"/>
</dbReference>
<accession>A0ABV7L2R5</accession>
<proteinExistence type="predicted"/>
<dbReference type="InterPro" id="IPR037165">
    <property type="entry name" value="AldOxase/xan_DH_Mopterin-bd_sf"/>
</dbReference>
<gene>
    <name evidence="2" type="ORF">ACFOGJ_15110</name>
</gene>
<dbReference type="InterPro" id="IPR000674">
    <property type="entry name" value="Ald_Oxase/Xan_DH_a/b"/>
</dbReference>
<name>A0ABV7L2R5_9PROT</name>
<dbReference type="InterPro" id="IPR012368">
    <property type="entry name" value="OxRdtase_Mopterin-bd_su_IorB"/>
</dbReference>
<dbReference type="InterPro" id="IPR052516">
    <property type="entry name" value="N-heterocyclic_Hydroxylase"/>
</dbReference>
<evidence type="ECO:0000259" key="1">
    <source>
        <dbReference type="SMART" id="SM01008"/>
    </source>
</evidence>
<dbReference type="InterPro" id="IPR046867">
    <property type="entry name" value="AldOxase/xan_DH_MoCoBD2"/>
</dbReference>
<dbReference type="PANTHER" id="PTHR47495:SF3">
    <property type="entry name" value="BLR6219 PROTEIN"/>
    <property type="match status" value="1"/>
</dbReference>
<dbReference type="RefSeq" id="WP_379901820.1">
    <property type="nucleotide sequence ID" value="NZ_JBHRTR010000028.1"/>
</dbReference>
<keyword evidence="3" id="KW-1185">Reference proteome</keyword>
<comment type="caution">
    <text evidence="2">The sequence shown here is derived from an EMBL/GenBank/DDBJ whole genome shotgun (WGS) entry which is preliminary data.</text>
</comment>
<dbReference type="SMART" id="SM01008">
    <property type="entry name" value="Ald_Xan_dh_C"/>
    <property type="match status" value="1"/>
</dbReference>
<dbReference type="PANTHER" id="PTHR47495">
    <property type="entry name" value="ALDEHYDE DEHYDROGENASE"/>
    <property type="match status" value="1"/>
</dbReference>
<dbReference type="Gene3D" id="3.30.365.10">
    <property type="entry name" value="Aldehyde oxidase/xanthine dehydrogenase, molybdopterin binding domain"/>
    <property type="match status" value="4"/>
</dbReference>
<dbReference type="Proteomes" id="UP001595528">
    <property type="component" value="Unassembled WGS sequence"/>
</dbReference>
<dbReference type="PIRSF" id="PIRSF036389">
    <property type="entry name" value="IOR_B"/>
    <property type="match status" value="1"/>
</dbReference>
<protein>
    <submittedName>
        <fullName evidence="2">Molybdopterin cofactor-binding domain-containing protein</fullName>
    </submittedName>
</protein>
<feature type="domain" description="Aldehyde oxidase/xanthine dehydrogenase a/b hammerhead" evidence="1">
    <location>
        <begin position="225"/>
        <end position="314"/>
    </location>
</feature>
<dbReference type="Pfam" id="PF02738">
    <property type="entry name" value="MoCoBD_1"/>
    <property type="match status" value="1"/>
</dbReference>
<evidence type="ECO:0000313" key="3">
    <source>
        <dbReference type="Proteomes" id="UP001595528"/>
    </source>
</evidence>
<dbReference type="EMBL" id="JBHRTR010000028">
    <property type="protein sequence ID" value="MFC3228572.1"/>
    <property type="molecule type" value="Genomic_DNA"/>
</dbReference>
<evidence type="ECO:0000313" key="2">
    <source>
        <dbReference type="EMBL" id="MFC3228572.1"/>
    </source>
</evidence>